<dbReference type="InParanoid" id="F0XC36"/>
<feature type="region of interest" description="Disordered" evidence="1">
    <location>
        <begin position="1"/>
        <end position="76"/>
    </location>
</feature>
<dbReference type="STRING" id="655863.F0XC36"/>
<dbReference type="InterPro" id="IPR024368">
    <property type="entry name" value="Ecl1/2/3"/>
</dbReference>
<dbReference type="AlphaFoldDB" id="F0XC36"/>
<proteinExistence type="predicted"/>
<dbReference type="RefSeq" id="XP_014173211.1">
    <property type="nucleotide sequence ID" value="XM_014317736.1"/>
</dbReference>
<evidence type="ECO:0000256" key="1">
    <source>
        <dbReference type="SAM" id="MobiDB-lite"/>
    </source>
</evidence>
<organism evidence="3">
    <name type="scientific">Grosmannia clavigera (strain kw1407 / UAMH 11150)</name>
    <name type="common">Blue stain fungus</name>
    <name type="synonym">Graphiocladiella clavigera</name>
    <dbReference type="NCBI Taxonomy" id="655863"/>
    <lineage>
        <taxon>Eukaryota</taxon>
        <taxon>Fungi</taxon>
        <taxon>Dikarya</taxon>
        <taxon>Ascomycota</taxon>
        <taxon>Pezizomycotina</taxon>
        <taxon>Sordariomycetes</taxon>
        <taxon>Sordariomycetidae</taxon>
        <taxon>Ophiostomatales</taxon>
        <taxon>Ophiostomataceae</taxon>
        <taxon>Leptographium</taxon>
    </lineage>
</organism>
<sequence length="280" mass="30929">MHHTRRRSGHGLPNTSMTDVRKAATANDVSSKHKLPPKQTMPSSRRTLSSHTSKTGKAVPSGRDAEKEQEEDHWFEDERESFPQFCMTCEKQFVAKDDRFLYCSEACRDYDQEYGNTISTQHFMDTYANNRSYSIYATDNSEPRDIIPRASPSRPSSTYFSPPPTPAKTSSTLPTSSAIAALRSLSIRDASPPSPTVPPTTGIWPFTTRYAAASPSSYARPSATVYASTYDHGYYHHAGATNYYGSGSGATGSERPLPPRRPGSYSRPKSIELVTPLIGQ</sequence>
<dbReference type="Pfam" id="PF12855">
    <property type="entry name" value="Ecl1"/>
    <property type="match status" value="1"/>
</dbReference>
<dbReference type="GeneID" id="25980017"/>
<dbReference type="OrthoDB" id="3599883at2759"/>
<gene>
    <name evidence="2" type="ORF">CMQ_657</name>
</gene>
<protein>
    <recommendedName>
        <fullName evidence="4">Life-span regulatory factor</fullName>
    </recommendedName>
</protein>
<evidence type="ECO:0000313" key="3">
    <source>
        <dbReference type="Proteomes" id="UP000007796"/>
    </source>
</evidence>
<feature type="region of interest" description="Disordered" evidence="1">
    <location>
        <begin position="149"/>
        <end position="174"/>
    </location>
</feature>
<keyword evidence="3" id="KW-1185">Reference proteome</keyword>
<feature type="compositionally biased region" description="Low complexity" evidence="1">
    <location>
        <begin position="149"/>
        <end position="160"/>
    </location>
</feature>
<feature type="compositionally biased region" description="Polar residues" evidence="1">
    <location>
        <begin position="40"/>
        <end position="55"/>
    </location>
</feature>
<reference evidence="2 3" key="1">
    <citation type="journal article" date="2011" name="Proc. Natl. Acad. Sci. U.S.A.">
        <title>Genome and transcriptome analyses of the mountain pine beetle-fungal symbiont Grosmannia clavigera, a lodgepole pine pathogen.</title>
        <authorList>
            <person name="DiGuistini S."/>
            <person name="Wang Y."/>
            <person name="Liao N.Y."/>
            <person name="Taylor G."/>
            <person name="Tanguay P."/>
            <person name="Feau N."/>
            <person name="Henrissat B."/>
            <person name="Chan S.K."/>
            <person name="Hesse-Orce U."/>
            <person name="Alamouti S.M."/>
            <person name="Tsui C.K.M."/>
            <person name="Docking R.T."/>
            <person name="Levasseur A."/>
            <person name="Haridas S."/>
            <person name="Robertson G."/>
            <person name="Birol I."/>
            <person name="Holt R.A."/>
            <person name="Marra M.A."/>
            <person name="Hamelin R.C."/>
            <person name="Hirst M."/>
            <person name="Jones S.J.M."/>
            <person name="Bohlmann J."/>
            <person name="Breuil C."/>
        </authorList>
    </citation>
    <scope>NUCLEOTIDE SEQUENCE [LARGE SCALE GENOMIC DNA]</scope>
    <source>
        <strain evidence="3">kw1407 / UAMH 11150</strain>
    </source>
</reference>
<dbReference type="Proteomes" id="UP000007796">
    <property type="component" value="Unassembled WGS sequence"/>
</dbReference>
<name>F0XC36_GROCL</name>
<dbReference type="HOGENOM" id="CLU_1111612_0_0_1"/>
<dbReference type="eggNOG" id="ENOG502R8KJ">
    <property type="taxonomic scope" value="Eukaryota"/>
</dbReference>
<feature type="compositionally biased region" description="Basic and acidic residues" evidence="1">
    <location>
        <begin position="63"/>
        <end position="72"/>
    </location>
</feature>
<feature type="region of interest" description="Disordered" evidence="1">
    <location>
        <begin position="244"/>
        <end position="280"/>
    </location>
</feature>
<accession>F0XC36</accession>
<evidence type="ECO:0000313" key="2">
    <source>
        <dbReference type="EMBL" id="EFX03729.1"/>
    </source>
</evidence>
<dbReference type="EMBL" id="GL629765">
    <property type="protein sequence ID" value="EFX03729.1"/>
    <property type="molecule type" value="Genomic_DNA"/>
</dbReference>
<evidence type="ECO:0008006" key="4">
    <source>
        <dbReference type="Google" id="ProtNLM"/>
    </source>
</evidence>